<dbReference type="AlphaFoldDB" id="A0AAV4FG55"/>
<organism evidence="2 3">
    <name type="scientific">Elysia marginata</name>
    <dbReference type="NCBI Taxonomy" id="1093978"/>
    <lineage>
        <taxon>Eukaryota</taxon>
        <taxon>Metazoa</taxon>
        <taxon>Spiralia</taxon>
        <taxon>Lophotrochozoa</taxon>
        <taxon>Mollusca</taxon>
        <taxon>Gastropoda</taxon>
        <taxon>Heterobranchia</taxon>
        <taxon>Euthyneura</taxon>
        <taxon>Panpulmonata</taxon>
        <taxon>Sacoglossa</taxon>
        <taxon>Placobranchoidea</taxon>
        <taxon>Plakobranchidae</taxon>
        <taxon>Elysia</taxon>
    </lineage>
</organism>
<dbReference type="Proteomes" id="UP000762676">
    <property type="component" value="Unassembled WGS sequence"/>
</dbReference>
<keyword evidence="3" id="KW-1185">Reference proteome</keyword>
<reference evidence="2 3" key="1">
    <citation type="journal article" date="2021" name="Elife">
        <title>Chloroplast acquisition without the gene transfer in kleptoplastic sea slugs, Plakobranchus ocellatus.</title>
        <authorList>
            <person name="Maeda T."/>
            <person name="Takahashi S."/>
            <person name="Yoshida T."/>
            <person name="Shimamura S."/>
            <person name="Takaki Y."/>
            <person name="Nagai Y."/>
            <person name="Toyoda A."/>
            <person name="Suzuki Y."/>
            <person name="Arimoto A."/>
            <person name="Ishii H."/>
            <person name="Satoh N."/>
            <person name="Nishiyama T."/>
            <person name="Hasebe M."/>
            <person name="Maruyama T."/>
            <person name="Minagawa J."/>
            <person name="Obokata J."/>
            <person name="Shigenobu S."/>
        </authorList>
    </citation>
    <scope>NUCLEOTIDE SEQUENCE [LARGE SCALE GENOMIC DNA]</scope>
</reference>
<feature type="non-terminal residue" evidence="2">
    <location>
        <position position="1"/>
    </location>
</feature>
<accession>A0AAV4FG55</accession>
<proteinExistence type="predicted"/>
<comment type="caution">
    <text evidence="2">The sequence shown here is derived from an EMBL/GenBank/DDBJ whole genome shotgun (WGS) entry which is preliminary data.</text>
</comment>
<evidence type="ECO:0000256" key="1">
    <source>
        <dbReference type="SAM" id="MobiDB-lite"/>
    </source>
</evidence>
<feature type="compositionally biased region" description="Low complexity" evidence="1">
    <location>
        <begin position="21"/>
        <end position="30"/>
    </location>
</feature>
<evidence type="ECO:0000313" key="2">
    <source>
        <dbReference type="EMBL" id="GFR72382.1"/>
    </source>
</evidence>
<evidence type="ECO:0000313" key="3">
    <source>
        <dbReference type="Proteomes" id="UP000762676"/>
    </source>
</evidence>
<gene>
    <name evidence="2" type="ORF">ElyMa_002113000</name>
</gene>
<feature type="compositionally biased region" description="Basic and acidic residues" evidence="1">
    <location>
        <begin position="1"/>
        <end position="11"/>
    </location>
</feature>
<protein>
    <submittedName>
        <fullName evidence="2">Uncharacterized protein</fullName>
    </submittedName>
</protein>
<feature type="region of interest" description="Disordered" evidence="1">
    <location>
        <begin position="1"/>
        <end position="64"/>
    </location>
</feature>
<name>A0AAV4FG55_9GAST</name>
<dbReference type="EMBL" id="BMAT01004367">
    <property type="protein sequence ID" value="GFR72382.1"/>
    <property type="molecule type" value="Genomic_DNA"/>
</dbReference>
<sequence>KPDRWRREIGKDLPPPFNSEQHQQQQQQKQSLSPPFNSEQHQQQQQKQSLSPIGTRYSLHGAEE</sequence>